<proteinExistence type="predicted"/>
<sequence>MDGLMPKPHYPSLKSTGRDLTFDLIYCFILGEGVMPKLFIRPGDREDQ</sequence>
<comment type="caution">
    <text evidence="1">The sequence shown here is derived from an EMBL/GenBank/DDBJ whole genome shotgun (WGS) entry which is preliminary data.</text>
</comment>
<dbReference type="AlphaFoldDB" id="A0A101LUE0"/>
<evidence type="ECO:0000313" key="1">
    <source>
        <dbReference type="EMBL" id="KUM45521.1"/>
    </source>
</evidence>
<organism evidence="1">
    <name type="scientific">Picea glauca</name>
    <name type="common">White spruce</name>
    <name type="synonym">Pinus glauca</name>
    <dbReference type="NCBI Taxonomy" id="3330"/>
    <lineage>
        <taxon>Eukaryota</taxon>
        <taxon>Viridiplantae</taxon>
        <taxon>Streptophyta</taxon>
        <taxon>Embryophyta</taxon>
        <taxon>Tracheophyta</taxon>
        <taxon>Spermatophyta</taxon>
        <taxon>Pinopsida</taxon>
        <taxon>Pinidae</taxon>
        <taxon>Conifers I</taxon>
        <taxon>Pinales</taxon>
        <taxon>Pinaceae</taxon>
        <taxon>Picea</taxon>
    </lineage>
</organism>
<dbReference type="EMBL" id="LKAM01000018">
    <property type="protein sequence ID" value="KUM45521.1"/>
    <property type="molecule type" value="Genomic_DNA"/>
</dbReference>
<reference evidence="1" key="1">
    <citation type="journal article" date="2015" name="Genome Biol. Evol.">
        <title>Organellar Genomes of White Spruce (Picea glauca): Assembly and Annotation.</title>
        <authorList>
            <person name="Jackman S.D."/>
            <person name="Warren R.L."/>
            <person name="Gibb E.A."/>
            <person name="Vandervalk B.P."/>
            <person name="Mohamadi H."/>
            <person name="Chu J."/>
            <person name="Raymond A."/>
            <person name="Pleasance S."/>
            <person name="Coope R."/>
            <person name="Wildung M.R."/>
            <person name="Ritland C.E."/>
            <person name="Bousquet J."/>
            <person name="Jones S.J."/>
            <person name="Bohlmann J."/>
            <person name="Birol I."/>
        </authorList>
    </citation>
    <scope>NUCLEOTIDE SEQUENCE [LARGE SCALE GENOMIC DNA]</scope>
    <source>
        <tissue evidence="1">Flushing bud</tissue>
    </source>
</reference>
<name>A0A101LUE0_PICGL</name>
<geneLocation type="mitochondrion" evidence="1"/>
<accession>A0A101LUE0</accession>
<protein>
    <submittedName>
        <fullName evidence="1">Uncharacterized protein</fullName>
    </submittedName>
</protein>
<gene>
    <name evidence="1" type="ORF">ABT39_MTgene2623</name>
</gene>
<keyword evidence="1" id="KW-0496">Mitochondrion</keyword>